<dbReference type="EMBL" id="JACGLT010000005">
    <property type="protein sequence ID" value="MBA6152824.1"/>
    <property type="molecule type" value="Genomic_DNA"/>
</dbReference>
<proteinExistence type="predicted"/>
<dbReference type="InterPro" id="IPR022409">
    <property type="entry name" value="PKD/Chitinase_dom"/>
</dbReference>
<dbReference type="Gene3D" id="2.60.40.10">
    <property type="entry name" value="Immunoglobulins"/>
    <property type="match status" value="1"/>
</dbReference>
<dbReference type="InterPro" id="IPR000601">
    <property type="entry name" value="PKD_dom"/>
</dbReference>
<dbReference type="SUPFAM" id="SSF49299">
    <property type="entry name" value="PKD domain"/>
    <property type="match status" value="1"/>
</dbReference>
<feature type="domain" description="PKD" evidence="2">
    <location>
        <begin position="77"/>
        <end position="135"/>
    </location>
</feature>
<organism evidence="3 4">
    <name type="scientific">Gelidibacter maritimus</name>
    <dbReference type="NCBI Taxonomy" id="2761487"/>
    <lineage>
        <taxon>Bacteria</taxon>
        <taxon>Pseudomonadati</taxon>
        <taxon>Bacteroidota</taxon>
        <taxon>Flavobacteriia</taxon>
        <taxon>Flavobacteriales</taxon>
        <taxon>Flavobacteriaceae</taxon>
        <taxon>Gelidibacter</taxon>
    </lineage>
</organism>
<dbReference type="PROSITE" id="PS50093">
    <property type="entry name" value="PKD"/>
    <property type="match status" value="1"/>
</dbReference>
<keyword evidence="4" id="KW-1185">Reference proteome</keyword>
<name>A0A7W2M503_9FLAO</name>
<evidence type="ECO:0000313" key="4">
    <source>
        <dbReference type="Proteomes" id="UP000541857"/>
    </source>
</evidence>
<gene>
    <name evidence="3" type="ORF">H3Z82_08825</name>
</gene>
<dbReference type="Gene3D" id="2.60.120.260">
    <property type="entry name" value="Galactose-binding domain-like"/>
    <property type="match status" value="1"/>
</dbReference>
<dbReference type="SMART" id="SM00089">
    <property type="entry name" value="PKD"/>
    <property type="match status" value="1"/>
</dbReference>
<dbReference type="AlphaFoldDB" id="A0A7W2M503"/>
<feature type="transmembrane region" description="Helical" evidence="1">
    <location>
        <begin position="12"/>
        <end position="29"/>
    </location>
</feature>
<evidence type="ECO:0000256" key="1">
    <source>
        <dbReference type="SAM" id="Phobius"/>
    </source>
</evidence>
<sequence>MKFIKIINKKYRQGLGIAAFMSVIGVFISCDPALSHYEFDLPETGSIADATPPTANFSATQSSIDYRIYNFSNLSVSATTYLWDFGDGNTSSSLDGVNTYPGEGTFTVTLTASDALGVESTFSMTIEIVEPEAPAAIVPFIKEASFEDNSPGSEDCGSGNMDGRDCWRISGGRIFGITSSPVRTGSQGAKFDAGSDRVAYQALTVTPNTDYIVTVYYTIKTSPVGSAMRLAILGNAISNASEAEDAIIASITGDNQDDANEYLPLVLSFNSGATDTIAIWIDSNNVAESRIDDVSIILAE</sequence>
<dbReference type="Proteomes" id="UP000541857">
    <property type="component" value="Unassembled WGS sequence"/>
</dbReference>
<protein>
    <submittedName>
        <fullName evidence="3">PKD domain-containing protein</fullName>
    </submittedName>
</protein>
<dbReference type="RefSeq" id="WP_182205057.1">
    <property type="nucleotide sequence ID" value="NZ_JACGLT010000005.1"/>
</dbReference>
<dbReference type="InterPro" id="IPR013783">
    <property type="entry name" value="Ig-like_fold"/>
</dbReference>
<dbReference type="PROSITE" id="PS51257">
    <property type="entry name" value="PROKAR_LIPOPROTEIN"/>
    <property type="match status" value="1"/>
</dbReference>
<accession>A0A7W2M503</accession>
<evidence type="ECO:0000259" key="2">
    <source>
        <dbReference type="PROSITE" id="PS50093"/>
    </source>
</evidence>
<dbReference type="InterPro" id="IPR035986">
    <property type="entry name" value="PKD_dom_sf"/>
</dbReference>
<reference evidence="3 4" key="1">
    <citation type="submission" date="2020-07" db="EMBL/GenBank/DDBJ databases">
        <title>Bacterium isolated from marine sediment.</title>
        <authorList>
            <person name="Shang D."/>
        </authorList>
    </citation>
    <scope>NUCLEOTIDE SEQUENCE [LARGE SCALE GENOMIC DNA]</scope>
    <source>
        <strain evidence="3 4">F6074</strain>
    </source>
</reference>
<keyword evidence="1" id="KW-1133">Transmembrane helix</keyword>
<dbReference type="CDD" id="cd00146">
    <property type="entry name" value="PKD"/>
    <property type="match status" value="1"/>
</dbReference>
<keyword evidence="1" id="KW-0472">Membrane</keyword>
<evidence type="ECO:0000313" key="3">
    <source>
        <dbReference type="EMBL" id="MBA6152824.1"/>
    </source>
</evidence>
<keyword evidence="1" id="KW-0812">Transmembrane</keyword>
<dbReference type="Pfam" id="PF18911">
    <property type="entry name" value="PKD_4"/>
    <property type="match status" value="1"/>
</dbReference>
<comment type="caution">
    <text evidence="3">The sequence shown here is derived from an EMBL/GenBank/DDBJ whole genome shotgun (WGS) entry which is preliminary data.</text>
</comment>